<evidence type="ECO:0000256" key="8">
    <source>
        <dbReference type="ARBA" id="ARBA00023136"/>
    </source>
</evidence>
<evidence type="ECO:0000256" key="4">
    <source>
        <dbReference type="ARBA" id="ARBA00022597"/>
    </source>
</evidence>
<keyword evidence="7 9" id="KW-1133">Transmembrane helix</keyword>
<dbReference type="PANTHER" id="PTHR32502">
    <property type="entry name" value="N-ACETYLGALACTOSAMINE PERMEASE II COMPONENT-RELATED"/>
    <property type="match status" value="1"/>
</dbReference>
<evidence type="ECO:0000256" key="1">
    <source>
        <dbReference type="ARBA" id="ARBA00004651"/>
    </source>
</evidence>
<keyword evidence="6 9" id="KW-0812">Transmembrane</keyword>
<dbReference type="AlphaFoldDB" id="A0ABD4ZE25"/>
<keyword evidence="4" id="KW-0762">Sugar transport</keyword>
<sequence>MASSIIGVTAAMEQERANGNDIDDSAISGVKVGLMGPLAGVGDPIFWGTLRPVLAALGAGLALTGSLLGPLLFFIGINLCRGLT</sequence>
<dbReference type="PROSITE" id="PS51108">
    <property type="entry name" value="PTS_EIID"/>
    <property type="match status" value="1"/>
</dbReference>
<dbReference type="InterPro" id="IPR004704">
    <property type="entry name" value="PTS_IID_man"/>
</dbReference>
<evidence type="ECO:0000313" key="10">
    <source>
        <dbReference type="EMBL" id="MDK6696305.1"/>
    </source>
</evidence>
<evidence type="ECO:0000256" key="3">
    <source>
        <dbReference type="ARBA" id="ARBA00022475"/>
    </source>
</evidence>
<reference evidence="10 11" key="1">
    <citation type="submission" date="2023-05" db="EMBL/GenBank/DDBJ databases">
        <title>Cataloging the Phylogenetic Diversity of Human Bladder Bacteria.</title>
        <authorList>
            <person name="Du J."/>
        </authorList>
    </citation>
    <scope>NUCLEOTIDE SEQUENCE [LARGE SCALE GENOMIC DNA]</scope>
    <source>
        <strain evidence="10 11">UMB9230</strain>
    </source>
</reference>
<evidence type="ECO:0000256" key="9">
    <source>
        <dbReference type="SAM" id="Phobius"/>
    </source>
</evidence>
<dbReference type="GO" id="GO:0009401">
    <property type="term" value="P:phosphoenolpyruvate-dependent sugar phosphotransferase system"/>
    <property type="evidence" value="ECO:0007669"/>
    <property type="project" value="UniProtKB-KW"/>
</dbReference>
<protein>
    <submittedName>
        <fullName evidence="10">PTS system mannose/fructose/sorbose family transporter subunit IID</fullName>
    </submittedName>
</protein>
<evidence type="ECO:0000256" key="7">
    <source>
        <dbReference type="ARBA" id="ARBA00022989"/>
    </source>
</evidence>
<gene>
    <name evidence="10" type="ORF">QP177_07050</name>
</gene>
<evidence type="ECO:0000313" key="11">
    <source>
        <dbReference type="Proteomes" id="UP001240561"/>
    </source>
</evidence>
<evidence type="ECO:0000256" key="6">
    <source>
        <dbReference type="ARBA" id="ARBA00022692"/>
    </source>
</evidence>
<comment type="subcellular location">
    <subcellularLocation>
        <location evidence="1">Cell membrane</location>
        <topology evidence="1">Multi-pass membrane protein</topology>
    </subcellularLocation>
</comment>
<dbReference type="InterPro" id="IPR050303">
    <property type="entry name" value="GatZ_KbaZ_carbometab"/>
</dbReference>
<dbReference type="Proteomes" id="UP001240561">
    <property type="component" value="Unassembled WGS sequence"/>
</dbReference>
<evidence type="ECO:0000256" key="2">
    <source>
        <dbReference type="ARBA" id="ARBA00022448"/>
    </source>
</evidence>
<name>A0ABD4ZE25_GARVA</name>
<feature type="transmembrane region" description="Helical" evidence="9">
    <location>
        <begin position="53"/>
        <end position="80"/>
    </location>
</feature>
<keyword evidence="5" id="KW-0598">Phosphotransferase system</keyword>
<dbReference type="Pfam" id="PF03613">
    <property type="entry name" value="EIID-AGA"/>
    <property type="match status" value="1"/>
</dbReference>
<organism evidence="10 11">
    <name type="scientific">Gardnerella vaginalis</name>
    <dbReference type="NCBI Taxonomy" id="2702"/>
    <lineage>
        <taxon>Bacteria</taxon>
        <taxon>Bacillati</taxon>
        <taxon>Actinomycetota</taxon>
        <taxon>Actinomycetes</taxon>
        <taxon>Bifidobacteriales</taxon>
        <taxon>Bifidobacteriaceae</taxon>
        <taxon>Gardnerella</taxon>
    </lineage>
</organism>
<evidence type="ECO:0000256" key="5">
    <source>
        <dbReference type="ARBA" id="ARBA00022683"/>
    </source>
</evidence>
<keyword evidence="8 9" id="KW-0472">Membrane</keyword>
<accession>A0ABD4ZE25</accession>
<dbReference type="EMBL" id="JASOGJ010000068">
    <property type="protein sequence ID" value="MDK6696305.1"/>
    <property type="molecule type" value="Genomic_DNA"/>
</dbReference>
<proteinExistence type="predicted"/>
<comment type="caution">
    <text evidence="10">The sequence shown here is derived from an EMBL/GenBank/DDBJ whole genome shotgun (WGS) entry which is preliminary data.</text>
</comment>
<feature type="non-terminal residue" evidence="10">
    <location>
        <position position="84"/>
    </location>
</feature>
<dbReference type="GO" id="GO:0005886">
    <property type="term" value="C:plasma membrane"/>
    <property type="evidence" value="ECO:0007669"/>
    <property type="project" value="UniProtKB-SubCell"/>
</dbReference>
<keyword evidence="3" id="KW-1003">Cell membrane</keyword>
<keyword evidence="2" id="KW-0813">Transport</keyword>
<dbReference type="PANTHER" id="PTHR32502:SF5">
    <property type="entry name" value="N-ACETYLGALACTOSAMINE PERMEASE IID COMPONENT-RELATED"/>
    <property type="match status" value="1"/>
</dbReference>